<organism evidence="2 3">
    <name type="scientific">Colletotrichum plurivorum</name>
    <dbReference type="NCBI Taxonomy" id="2175906"/>
    <lineage>
        <taxon>Eukaryota</taxon>
        <taxon>Fungi</taxon>
        <taxon>Dikarya</taxon>
        <taxon>Ascomycota</taxon>
        <taxon>Pezizomycotina</taxon>
        <taxon>Sordariomycetes</taxon>
        <taxon>Hypocreomycetidae</taxon>
        <taxon>Glomerellales</taxon>
        <taxon>Glomerellaceae</taxon>
        <taxon>Colletotrichum</taxon>
        <taxon>Colletotrichum orchidearum species complex</taxon>
    </lineage>
</organism>
<evidence type="ECO:0000313" key="2">
    <source>
        <dbReference type="EMBL" id="KAF6826694.1"/>
    </source>
</evidence>
<gene>
    <name evidence="2" type="ORF">CPLU01_09549</name>
</gene>
<dbReference type="EMBL" id="WIGO01000150">
    <property type="protein sequence ID" value="KAF6826694.1"/>
    <property type="molecule type" value="Genomic_DNA"/>
</dbReference>
<evidence type="ECO:0000313" key="3">
    <source>
        <dbReference type="Proteomes" id="UP000654918"/>
    </source>
</evidence>
<feature type="region of interest" description="Disordered" evidence="1">
    <location>
        <begin position="117"/>
        <end position="139"/>
    </location>
</feature>
<reference evidence="2" key="1">
    <citation type="journal article" date="2020" name="Phytopathology">
        <title>Genome Sequence Resources of Colletotrichum truncatum, C. plurivorum, C. musicola, and C. sojae: Four Species Pathogenic to Soybean (Glycine max).</title>
        <authorList>
            <person name="Rogerio F."/>
            <person name="Boufleur T.R."/>
            <person name="Ciampi-Guillardi M."/>
            <person name="Sukno S.A."/>
            <person name="Thon M.R."/>
            <person name="Massola Junior N.S."/>
            <person name="Baroncelli R."/>
        </authorList>
    </citation>
    <scope>NUCLEOTIDE SEQUENCE</scope>
    <source>
        <strain evidence="2">LFN00145</strain>
    </source>
</reference>
<sequence>MSPGGSSGTCYGSPPVRNFFRLSSLRKANGSTVLVWSQSTSSWDTKAASVSNWSKNTTEIPGRWMVKIIVDGAGTKDSGLADQPIDAPWTDIPRRRIQGIGAHEASWAATGAPPEKLAAAGGDVGGGPSRKGPEVKRWPRDEALLGAGKVSLAGPLENFILIETVE</sequence>
<proteinExistence type="predicted"/>
<keyword evidence="3" id="KW-1185">Reference proteome</keyword>
<dbReference type="AlphaFoldDB" id="A0A8H6K881"/>
<protein>
    <submittedName>
        <fullName evidence="2">Uncharacterized protein</fullName>
    </submittedName>
</protein>
<evidence type="ECO:0000256" key="1">
    <source>
        <dbReference type="SAM" id="MobiDB-lite"/>
    </source>
</evidence>
<comment type="caution">
    <text evidence="2">The sequence shown here is derived from an EMBL/GenBank/DDBJ whole genome shotgun (WGS) entry which is preliminary data.</text>
</comment>
<dbReference type="Proteomes" id="UP000654918">
    <property type="component" value="Unassembled WGS sequence"/>
</dbReference>
<name>A0A8H6K881_9PEZI</name>
<accession>A0A8H6K881</accession>